<dbReference type="PANTHER" id="PTHR47199:SF2">
    <property type="entry name" value="PHOTOSYSTEM II STABILITY_ASSEMBLY FACTOR HCF136, CHLOROPLASTIC"/>
    <property type="match status" value="1"/>
</dbReference>
<keyword evidence="1" id="KW-0602">Photosynthesis</keyword>
<sequence length="366" mass="39414">MPILYRGLVALVLVLCAGISTASADFVDPLNIPAQPSNKAQSSILIGVTQTPGGRWVAVGRRGHIIYSDDTKSWKQASVPVSVDLVAVQFPTAKHGWAVGHGGIILHSSDSGQTWTKQLDGKQLADLLIQHWKPLAEHANEDNPSSTYALQDAERFKEEGPGRPFLDVHFTDEKAGYAVGAYNLLLRTDDGGTHWQVLADLTDNPSAFHFNAVQVMDGSAYLVGEQGLLLKEDPESHRFTPIPTPYNGTWFGLVAQRESLLLFGLRGSAYLSHNRGQDWTKVDTGTDSTITSGILLPDGRTALASADGELLISQSNESAHFERAIPFNTTPIYGLAPVAGEPAVVAVGADGIKRIDFGLTPDQSKR</sequence>
<feature type="chain" id="PRO_5024428741" evidence="3">
    <location>
        <begin position="25"/>
        <end position="366"/>
    </location>
</feature>
<evidence type="ECO:0000256" key="1">
    <source>
        <dbReference type="ARBA" id="ARBA00022531"/>
    </source>
</evidence>
<dbReference type="Gene3D" id="2.130.10.10">
    <property type="entry name" value="YVTN repeat-like/Quinoprotein amine dehydrogenase"/>
    <property type="match status" value="1"/>
</dbReference>
<comment type="caution">
    <text evidence="5">The sequence shown here is derived from an EMBL/GenBank/DDBJ whole genome shotgun (WGS) entry which is preliminary data.</text>
</comment>
<feature type="domain" description="Photosynthesis system II assembly factor Ycf48/Hcf136-like" evidence="4">
    <location>
        <begin position="70"/>
        <end position="119"/>
    </location>
</feature>
<dbReference type="Proteomes" id="UP000306635">
    <property type="component" value="Unassembled WGS sequence"/>
</dbReference>
<dbReference type="OrthoDB" id="9813892at2"/>
<keyword evidence="6" id="KW-1185">Reference proteome</keyword>
<dbReference type="EMBL" id="SWDV01000104">
    <property type="protein sequence ID" value="TLX69576.1"/>
    <property type="molecule type" value="Genomic_DNA"/>
</dbReference>
<dbReference type="RefSeq" id="WP_138527010.1">
    <property type="nucleotide sequence ID" value="NZ_SWDV01000104.1"/>
</dbReference>
<keyword evidence="3" id="KW-0732">Signal</keyword>
<accession>A0A5R9QLK2</accession>
<dbReference type="AlphaFoldDB" id="A0A5R9QLK2"/>
<dbReference type="InterPro" id="IPR028203">
    <property type="entry name" value="PSII_CF48-like_dom"/>
</dbReference>
<evidence type="ECO:0000256" key="2">
    <source>
        <dbReference type="ARBA" id="ARBA00023276"/>
    </source>
</evidence>
<dbReference type="GO" id="GO:0015979">
    <property type="term" value="P:photosynthesis"/>
    <property type="evidence" value="ECO:0007669"/>
    <property type="project" value="UniProtKB-KW"/>
</dbReference>
<feature type="domain" description="Photosynthesis system II assembly factor Ycf48/Hcf136-like" evidence="4">
    <location>
        <begin position="165"/>
        <end position="290"/>
    </location>
</feature>
<keyword evidence="2" id="KW-0604">Photosystem II</keyword>
<gene>
    <name evidence="5" type="ORF">FAS41_30610</name>
</gene>
<dbReference type="GeneID" id="300409024"/>
<name>A0A5R9QLK2_9PSED</name>
<dbReference type="GO" id="GO:0016787">
    <property type="term" value="F:hydrolase activity"/>
    <property type="evidence" value="ECO:0007669"/>
    <property type="project" value="UniProtKB-KW"/>
</dbReference>
<proteinExistence type="predicted"/>
<organism evidence="5 6">
    <name type="scientific">Pseudomonas nicosulfuronedens</name>
    <dbReference type="NCBI Taxonomy" id="2571105"/>
    <lineage>
        <taxon>Bacteria</taxon>
        <taxon>Pseudomonadati</taxon>
        <taxon>Pseudomonadota</taxon>
        <taxon>Gammaproteobacteria</taxon>
        <taxon>Pseudomonadales</taxon>
        <taxon>Pseudomonadaceae</taxon>
        <taxon>Pseudomonas</taxon>
    </lineage>
</organism>
<protein>
    <submittedName>
        <fullName evidence="5">Glycosyl hydrolase</fullName>
    </submittedName>
</protein>
<evidence type="ECO:0000313" key="6">
    <source>
        <dbReference type="Proteomes" id="UP000306635"/>
    </source>
</evidence>
<dbReference type="InterPro" id="IPR015943">
    <property type="entry name" value="WD40/YVTN_repeat-like_dom_sf"/>
</dbReference>
<evidence type="ECO:0000259" key="4">
    <source>
        <dbReference type="Pfam" id="PF14870"/>
    </source>
</evidence>
<feature type="signal peptide" evidence="3">
    <location>
        <begin position="1"/>
        <end position="24"/>
    </location>
</feature>
<evidence type="ECO:0000313" key="5">
    <source>
        <dbReference type="EMBL" id="TLX69576.1"/>
    </source>
</evidence>
<evidence type="ECO:0000256" key="3">
    <source>
        <dbReference type="SAM" id="SignalP"/>
    </source>
</evidence>
<keyword evidence="5" id="KW-0378">Hydrolase</keyword>
<dbReference type="GO" id="GO:0009523">
    <property type="term" value="C:photosystem II"/>
    <property type="evidence" value="ECO:0007669"/>
    <property type="project" value="UniProtKB-KW"/>
</dbReference>
<dbReference type="PANTHER" id="PTHR47199">
    <property type="entry name" value="PHOTOSYSTEM II STABILITY/ASSEMBLY FACTOR HCF136, CHLOROPLASTIC"/>
    <property type="match status" value="1"/>
</dbReference>
<dbReference type="SUPFAM" id="SSF110296">
    <property type="entry name" value="Oligoxyloglucan reducing end-specific cellobiohydrolase"/>
    <property type="match status" value="1"/>
</dbReference>
<dbReference type="Pfam" id="PF14870">
    <property type="entry name" value="PSII_BNR"/>
    <property type="match status" value="2"/>
</dbReference>
<reference evidence="5 6" key="1">
    <citation type="submission" date="2019-04" db="EMBL/GenBank/DDBJ databases">
        <authorList>
            <person name="Li M."/>
        </authorList>
    </citation>
    <scope>NUCLEOTIDE SEQUENCE [LARGE SCALE GENOMIC DNA]</scope>
    <source>
        <strain evidence="5 6">LAM1902</strain>
    </source>
</reference>